<dbReference type="EMBL" id="JACHEN010000022">
    <property type="protein sequence ID" value="MBB6217282.1"/>
    <property type="molecule type" value="Genomic_DNA"/>
</dbReference>
<evidence type="ECO:0000313" key="9">
    <source>
        <dbReference type="EMBL" id="MBB6217282.1"/>
    </source>
</evidence>
<dbReference type="PANTHER" id="PTHR33362:SF2">
    <property type="entry name" value="TRAP TRANSPORTER LARGE PERMEASE PROTEIN"/>
    <property type="match status" value="1"/>
</dbReference>
<feature type="transmembrane region" description="Helical" evidence="7">
    <location>
        <begin position="80"/>
        <end position="99"/>
    </location>
</feature>
<evidence type="ECO:0000256" key="1">
    <source>
        <dbReference type="ARBA" id="ARBA00004429"/>
    </source>
</evidence>
<keyword evidence="6 7" id="KW-0472">Membrane</keyword>
<evidence type="ECO:0000256" key="4">
    <source>
        <dbReference type="ARBA" id="ARBA00022692"/>
    </source>
</evidence>
<name>A0A841L297_9FIRM</name>
<dbReference type="NCBIfam" id="TIGR00786">
    <property type="entry name" value="dctM"/>
    <property type="match status" value="1"/>
</dbReference>
<dbReference type="PANTHER" id="PTHR33362">
    <property type="entry name" value="SIALIC ACID TRAP TRANSPORTER PERMEASE PROTEIN SIAT-RELATED"/>
    <property type="match status" value="1"/>
</dbReference>
<dbReference type="AlphaFoldDB" id="A0A841L297"/>
<evidence type="ECO:0000259" key="8">
    <source>
        <dbReference type="Pfam" id="PF06808"/>
    </source>
</evidence>
<dbReference type="RefSeq" id="WP_184311788.1">
    <property type="nucleotide sequence ID" value="NZ_JACHEN010000022.1"/>
</dbReference>
<comment type="subcellular location">
    <subcellularLocation>
        <location evidence="1">Cell inner membrane</location>
        <topology evidence="1">Multi-pass membrane protein</topology>
    </subcellularLocation>
</comment>
<proteinExistence type="predicted"/>
<comment type="caution">
    <text evidence="9">The sequence shown here is derived from an EMBL/GenBank/DDBJ whole genome shotgun (WGS) entry which is preliminary data.</text>
</comment>
<evidence type="ECO:0000256" key="5">
    <source>
        <dbReference type="ARBA" id="ARBA00022989"/>
    </source>
</evidence>
<feature type="transmembrane region" description="Helical" evidence="7">
    <location>
        <begin position="138"/>
        <end position="165"/>
    </location>
</feature>
<keyword evidence="3" id="KW-0997">Cell inner membrane</keyword>
<organism evidence="9 10">
    <name type="scientific">Anaerosolibacter carboniphilus</name>
    <dbReference type="NCBI Taxonomy" id="1417629"/>
    <lineage>
        <taxon>Bacteria</taxon>
        <taxon>Bacillati</taxon>
        <taxon>Bacillota</taxon>
        <taxon>Clostridia</taxon>
        <taxon>Peptostreptococcales</taxon>
        <taxon>Thermotaleaceae</taxon>
        <taxon>Anaerosolibacter</taxon>
    </lineage>
</organism>
<reference evidence="9 10" key="1">
    <citation type="submission" date="2020-08" db="EMBL/GenBank/DDBJ databases">
        <title>Genomic Encyclopedia of Type Strains, Phase IV (KMG-IV): sequencing the most valuable type-strain genomes for metagenomic binning, comparative biology and taxonomic classification.</title>
        <authorList>
            <person name="Goeker M."/>
        </authorList>
    </citation>
    <scope>NUCLEOTIDE SEQUENCE [LARGE SCALE GENOMIC DNA]</scope>
    <source>
        <strain evidence="9 10">DSM 103526</strain>
    </source>
</reference>
<dbReference type="InterPro" id="IPR010656">
    <property type="entry name" value="DctM"/>
</dbReference>
<feature type="transmembrane region" description="Helical" evidence="7">
    <location>
        <begin position="56"/>
        <end position="73"/>
    </location>
</feature>
<feature type="transmembrane region" description="Helical" evidence="7">
    <location>
        <begin position="105"/>
        <end position="126"/>
    </location>
</feature>
<dbReference type="GO" id="GO:0022857">
    <property type="term" value="F:transmembrane transporter activity"/>
    <property type="evidence" value="ECO:0007669"/>
    <property type="project" value="TreeGrafter"/>
</dbReference>
<feature type="transmembrane region" description="Helical" evidence="7">
    <location>
        <begin position="217"/>
        <end position="240"/>
    </location>
</feature>
<dbReference type="Pfam" id="PF06808">
    <property type="entry name" value="DctM"/>
    <property type="match status" value="1"/>
</dbReference>
<feature type="transmembrane region" description="Helical" evidence="7">
    <location>
        <begin position="404"/>
        <end position="425"/>
    </location>
</feature>
<keyword evidence="2" id="KW-1003">Cell membrane</keyword>
<feature type="transmembrane region" description="Helical" evidence="7">
    <location>
        <begin position="171"/>
        <end position="196"/>
    </location>
</feature>
<keyword evidence="5 7" id="KW-1133">Transmembrane helix</keyword>
<dbReference type="GO" id="GO:0005886">
    <property type="term" value="C:plasma membrane"/>
    <property type="evidence" value="ECO:0007669"/>
    <property type="project" value="UniProtKB-SubCell"/>
</dbReference>
<evidence type="ECO:0000313" key="10">
    <source>
        <dbReference type="Proteomes" id="UP000579281"/>
    </source>
</evidence>
<feature type="domain" description="TRAP C4-dicarboxylate transport system permease DctM subunit" evidence="8">
    <location>
        <begin position="10"/>
        <end position="420"/>
    </location>
</feature>
<feature type="transmembrane region" description="Helical" evidence="7">
    <location>
        <begin position="276"/>
        <end position="300"/>
    </location>
</feature>
<evidence type="ECO:0000256" key="2">
    <source>
        <dbReference type="ARBA" id="ARBA00022475"/>
    </source>
</evidence>
<dbReference type="Proteomes" id="UP000579281">
    <property type="component" value="Unassembled WGS sequence"/>
</dbReference>
<dbReference type="PIRSF" id="PIRSF006066">
    <property type="entry name" value="HI0050"/>
    <property type="match status" value="1"/>
</dbReference>
<keyword evidence="10" id="KW-1185">Reference proteome</keyword>
<protein>
    <submittedName>
        <fullName evidence="9">Tripartite ATP-independent transporter DctM subunit</fullName>
    </submittedName>
</protein>
<evidence type="ECO:0000256" key="3">
    <source>
        <dbReference type="ARBA" id="ARBA00022519"/>
    </source>
</evidence>
<dbReference type="InterPro" id="IPR004681">
    <property type="entry name" value="TRAP_DctM"/>
</dbReference>
<feature type="transmembrane region" description="Helical" evidence="7">
    <location>
        <begin position="246"/>
        <end position="264"/>
    </location>
</feature>
<feature type="transmembrane region" description="Helical" evidence="7">
    <location>
        <begin position="357"/>
        <end position="376"/>
    </location>
</feature>
<gene>
    <name evidence="9" type="ORF">HNQ80_003401</name>
</gene>
<evidence type="ECO:0000256" key="6">
    <source>
        <dbReference type="ARBA" id="ARBA00023136"/>
    </source>
</evidence>
<evidence type="ECO:0000256" key="7">
    <source>
        <dbReference type="SAM" id="Phobius"/>
    </source>
</evidence>
<keyword evidence="4 7" id="KW-0812">Transmembrane</keyword>
<feature type="transmembrane region" description="Helical" evidence="7">
    <location>
        <begin position="320"/>
        <end position="345"/>
    </location>
</feature>
<sequence>MVTSFLLWLFLSFVILVGMGIPLAYSLFLSSALAMAAASDLPSVLIMQQMQKGIDSFPILAIPIFFIAGDLMNRGQVSDYLIRLCLVFVGWIRGALAYFTIIVSMIFAGTTGSSAAESAAVGSVFIPNLTKRGYDRGFSVALVACASVIGIIIPPSTFMIIYGSFGNVSVVALFVAGILPGVLIGLSLMAISAYYAKKYNYPKEMDRIAKPKEMFDAVKKGIWPVGVPVLLIGGMVGGIFTPTEASMVTVIYTLAIIFLVYKTLKLRDIPGIITHNALGSAIPLFCLACAGIYGYLLAYYKVPDYVGDAVASVTTNPNAIMTFIIVSFLIIGTFMDGTPAIIVMLPITQKLGQIAGFHPVHLGLVVCLTIALGLLTPPYGLCTLISCAIGKVKLTDAIKPLTPMFASMLLVILVLAYFPDVALFLPRLLVPNMVP</sequence>
<accession>A0A841L297</accession>